<dbReference type="AlphaFoldDB" id="A0A813M4L0"/>
<comment type="caution">
    <text evidence="1">The sequence shown here is derived from an EMBL/GenBank/DDBJ whole genome shotgun (WGS) entry which is preliminary data.</text>
</comment>
<organism evidence="1 2">
    <name type="scientific">Brachionus calyciflorus</name>
    <dbReference type="NCBI Taxonomy" id="104777"/>
    <lineage>
        <taxon>Eukaryota</taxon>
        <taxon>Metazoa</taxon>
        <taxon>Spiralia</taxon>
        <taxon>Gnathifera</taxon>
        <taxon>Rotifera</taxon>
        <taxon>Eurotatoria</taxon>
        <taxon>Monogononta</taxon>
        <taxon>Pseudotrocha</taxon>
        <taxon>Ploima</taxon>
        <taxon>Brachionidae</taxon>
        <taxon>Brachionus</taxon>
    </lineage>
</organism>
<reference evidence="1" key="1">
    <citation type="submission" date="2021-02" db="EMBL/GenBank/DDBJ databases">
        <authorList>
            <person name="Nowell W R."/>
        </authorList>
    </citation>
    <scope>NUCLEOTIDE SEQUENCE</scope>
    <source>
        <strain evidence="1">Ploen Becks lab</strain>
    </source>
</reference>
<proteinExistence type="predicted"/>
<dbReference type="EMBL" id="CAJNOC010000067">
    <property type="protein sequence ID" value="CAF0711631.1"/>
    <property type="molecule type" value="Genomic_DNA"/>
</dbReference>
<evidence type="ECO:0000313" key="2">
    <source>
        <dbReference type="Proteomes" id="UP000663879"/>
    </source>
</evidence>
<dbReference type="Proteomes" id="UP000663879">
    <property type="component" value="Unassembled WGS sequence"/>
</dbReference>
<gene>
    <name evidence="1" type="ORF">OXX778_LOCUS1121</name>
</gene>
<protein>
    <submittedName>
        <fullName evidence="1">Uncharacterized protein</fullName>
    </submittedName>
</protein>
<evidence type="ECO:0000313" key="1">
    <source>
        <dbReference type="EMBL" id="CAF0711631.1"/>
    </source>
</evidence>
<name>A0A813M4L0_9BILA</name>
<sequence length="217" mass="24695">MASSNSDFQLNKRSTELGDFVMSDYEIDPEFISESFDFINQLPIIKRNPKSYNKITNQIKVSKLYNNPLSSKYAPVKNKVTTDDIKKKMEKIVHQGAENLEEKFHRQVGPKSFCYFSNKSKSLNSLTNLIDDKGHRMALRRSPSVSPEIQNNLVTVSLNTKNLSKSAQTNLFFPLLIRKNHSTSLITSTKNSKPTKPDPNGSFFVQSISYLKPKNVK</sequence>
<accession>A0A813M4L0</accession>
<keyword evidence="2" id="KW-1185">Reference proteome</keyword>
<dbReference type="OrthoDB" id="10518482at2759"/>